<dbReference type="FunFam" id="3.40.50.1100:FF:000118">
    <property type="entry name" value="Related to CYS4-cystathionine beta-synthase"/>
    <property type="match status" value="1"/>
</dbReference>
<dbReference type="GO" id="GO:0004124">
    <property type="term" value="F:cysteine synthase activity"/>
    <property type="evidence" value="ECO:0007669"/>
    <property type="project" value="UniProtKB-EC"/>
</dbReference>
<evidence type="ECO:0000256" key="5">
    <source>
        <dbReference type="ARBA" id="ARBA00022898"/>
    </source>
</evidence>
<evidence type="ECO:0000259" key="10">
    <source>
        <dbReference type="Pfam" id="PF00291"/>
    </source>
</evidence>
<evidence type="ECO:0000256" key="8">
    <source>
        <dbReference type="ARBA" id="ARBA00078257"/>
    </source>
</evidence>
<dbReference type="InterPro" id="IPR001926">
    <property type="entry name" value="TrpB-like_PALP"/>
</dbReference>
<comment type="similarity">
    <text evidence="3">Belongs to the cysteine synthase/cystathionine beta-synthase family.</text>
</comment>
<evidence type="ECO:0000256" key="9">
    <source>
        <dbReference type="ARBA" id="ARBA00079153"/>
    </source>
</evidence>
<comment type="cofactor">
    <cofactor evidence="1">
        <name>pyridoxal 5'-phosphate</name>
        <dbReference type="ChEBI" id="CHEBI:597326"/>
    </cofactor>
</comment>
<dbReference type="InterPro" id="IPR050214">
    <property type="entry name" value="Cys_Synth/Cystath_Beta-Synth"/>
</dbReference>
<evidence type="ECO:0000313" key="12">
    <source>
        <dbReference type="Proteomes" id="UP000030428"/>
    </source>
</evidence>
<evidence type="ECO:0000256" key="6">
    <source>
        <dbReference type="ARBA" id="ARBA00047931"/>
    </source>
</evidence>
<dbReference type="EC" id="2.5.1.47" evidence="4"/>
<comment type="catalytic activity">
    <reaction evidence="6">
        <text>O-acetyl-L-serine + hydrogen sulfide = L-cysteine + acetate</text>
        <dbReference type="Rhea" id="RHEA:14829"/>
        <dbReference type="ChEBI" id="CHEBI:29919"/>
        <dbReference type="ChEBI" id="CHEBI:30089"/>
        <dbReference type="ChEBI" id="CHEBI:35235"/>
        <dbReference type="ChEBI" id="CHEBI:58340"/>
        <dbReference type="EC" id="2.5.1.47"/>
    </reaction>
</comment>
<comment type="caution">
    <text evidence="11">The sequence shown here is derived from an EMBL/GenBank/DDBJ whole genome shotgun (WGS) entry which is preliminary data.</text>
</comment>
<proteinExistence type="inferred from homology"/>
<dbReference type="SUPFAM" id="SSF53686">
    <property type="entry name" value="Tryptophan synthase beta subunit-like PLP-dependent enzymes"/>
    <property type="match status" value="1"/>
</dbReference>
<accession>A0A4E0RP66</accession>
<feature type="domain" description="Tryptophan synthase beta chain-like PALP" evidence="10">
    <location>
        <begin position="11"/>
        <end position="297"/>
    </location>
</feature>
<dbReference type="InterPro" id="IPR036052">
    <property type="entry name" value="TrpB-like_PALP_sf"/>
</dbReference>
<dbReference type="FunFam" id="3.40.50.1100:FF:000003">
    <property type="entry name" value="Cystathionine beta-synthase"/>
    <property type="match status" value="1"/>
</dbReference>
<gene>
    <name evidence="11" type="ORF">PN36_27355</name>
</gene>
<comment type="pathway">
    <text evidence="2">Amino-acid biosynthesis; L-cysteine biosynthesis; L-cysteine from L-serine: step 2/2.</text>
</comment>
<name>A0A4E0RP66_9GAMM</name>
<dbReference type="Gene3D" id="3.40.50.1100">
    <property type="match status" value="2"/>
</dbReference>
<dbReference type="CDD" id="cd01561">
    <property type="entry name" value="CBS_like"/>
    <property type="match status" value="1"/>
</dbReference>
<evidence type="ECO:0000256" key="4">
    <source>
        <dbReference type="ARBA" id="ARBA00012681"/>
    </source>
</evidence>
<dbReference type="AlphaFoldDB" id="A0A4E0RP66"/>
<dbReference type="PANTHER" id="PTHR10314">
    <property type="entry name" value="CYSTATHIONINE BETA-SYNTHASE"/>
    <property type="match status" value="1"/>
</dbReference>
<reference evidence="11 12" key="1">
    <citation type="journal article" date="2016" name="Front. Microbiol.">
        <title>Single-Cell (Meta-)Genomics of a Dimorphic Candidatus Thiomargarita nelsonii Reveals Genomic Plasticity.</title>
        <authorList>
            <person name="Flood B.E."/>
            <person name="Fliss P."/>
            <person name="Jones D.S."/>
            <person name="Dick G.J."/>
            <person name="Jain S."/>
            <person name="Kaster A.K."/>
            <person name="Winkel M."/>
            <person name="Mussmann M."/>
            <person name="Bailey J."/>
        </authorList>
    </citation>
    <scope>NUCLEOTIDE SEQUENCE [LARGE SCALE GENOMIC DNA]</scope>
    <source>
        <strain evidence="11">Hydrate Ridge</strain>
    </source>
</reference>
<evidence type="ECO:0000256" key="7">
    <source>
        <dbReference type="ARBA" id="ARBA00072081"/>
    </source>
</evidence>
<organism evidence="11 12">
    <name type="scientific">Candidatus Thiomargarita nelsonii</name>
    <dbReference type="NCBI Taxonomy" id="1003181"/>
    <lineage>
        <taxon>Bacteria</taxon>
        <taxon>Pseudomonadati</taxon>
        <taxon>Pseudomonadota</taxon>
        <taxon>Gammaproteobacteria</taxon>
        <taxon>Thiotrichales</taxon>
        <taxon>Thiotrichaceae</taxon>
        <taxon>Thiomargarita</taxon>
    </lineage>
</organism>
<dbReference type="EMBL" id="JSZA02000168">
    <property type="protein sequence ID" value="TGO02294.1"/>
    <property type="molecule type" value="Genomic_DNA"/>
</dbReference>
<evidence type="ECO:0000313" key="11">
    <source>
        <dbReference type="EMBL" id="TGO02294.1"/>
    </source>
</evidence>
<protein>
    <recommendedName>
        <fullName evidence="7">Cysteine synthase B</fullName>
        <ecNumber evidence="4">2.5.1.47</ecNumber>
    </recommendedName>
    <alternativeName>
        <fullName evidence="8">O-acetylserine (thiol)-lyase B</fullName>
    </alternativeName>
    <alternativeName>
        <fullName evidence="9">O-acetylserine sulfhydrylase B</fullName>
    </alternativeName>
</protein>
<keyword evidence="12" id="KW-1185">Reference proteome</keyword>
<sequence length="340" mass="36786">MENKMQKSIIDYIGSTPTVYLENISKKIAANIFLKLEYLNPWLSVKDRIAKNIIETAEREGRLLPGGHVIEATSGNTGISLAGICAVKGYKLTIVMPEFVSEERKLLLAMMGVNLIFTPESQGLLGPVAKSLEIADKDPKCFLVNQTRNPGNPDAHLETGKEIWQQMAGKVDCFISASGTGGHLSGIGKYLKEQNSDVEIIAVEPIQAAVLSGQVDIGEADANHGIVGIGPGFIPETLDRNVIDRVSVVNVDDCYKTAEYVIKNEGLLIGVSTGAVLKVALEVGSLAEYFNKNIVVVAASSTERYLSTPLSNNARIYVRSRDVISAEESYIKMLCTGQKI</sequence>
<evidence type="ECO:0000256" key="3">
    <source>
        <dbReference type="ARBA" id="ARBA00007103"/>
    </source>
</evidence>
<dbReference type="Proteomes" id="UP000030428">
    <property type="component" value="Unassembled WGS sequence"/>
</dbReference>
<dbReference type="Pfam" id="PF00291">
    <property type="entry name" value="PALP"/>
    <property type="match status" value="1"/>
</dbReference>
<evidence type="ECO:0000256" key="2">
    <source>
        <dbReference type="ARBA" id="ARBA00004962"/>
    </source>
</evidence>
<evidence type="ECO:0000256" key="1">
    <source>
        <dbReference type="ARBA" id="ARBA00001933"/>
    </source>
</evidence>
<keyword evidence="5" id="KW-0663">Pyridoxal phosphate</keyword>